<name>A0ACC3DEM3_9PEZI</name>
<organism evidence="1 2">
    <name type="scientific">Coniosporium uncinatum</name>
    <dbReference type="NCBI Taxonomy" id="93489"/>
    <lineage>
        <taxon>Eukaryota</taxon>
        <taxon>Fungi</taxon>
        <taxon>Dikarya</taxon>
        <taxon>Ascomycota</taxon>
        <taxon>Pezizomycotina</taxon>
        <taxon>Dothideomycetes</taxon>
        <taxon>Dothideomycetes incertae sedis</taxon>
        <taxon>Coniosporium</taxon>
    </lineage>
</organism>
<evidence type="ECO:0000313" key="2">
    <source>
        <dbReference type="Proteomes" id="UP001186974"/>
    </source>
</evidence>
<reference evidence="1" key="1">
    <citation type="submission" date="2024-09" db="EMBL/GenBank/DDBJ databases">
        <title>Black Yeasts Isolated from many extreme environments.</title>
        <authorList>
            <person name="Coleine C."/>
            <person name="Stajich J.E."/>
            <person name="Selbmann L."/>
        </authorList>
    </citation>
    <scope>NUCLEOTIDE SEQUENCE</scope>
    <source>
        <strain evidence="1">CCFEE 5737</strain>
    </source>
</reference>
<proteinExistence type="predicted"/>
<sequence length="143" mass="15898">PHSTNSTPGDAPPRSTRYTVVHNEMFDGTSKLADVTFELSCIHATPWLSPRSVPAAVYATKLAGRARCWLRGVETGEHSIGREALKGCQAIDKSSSRKTRKEQLEVVRKTAFEAIASDQELWPVTPDKPNPWNANLDDKMFYV</sequence>
<dbReference type="Proteomes" id="UP001186974">
    <property type="component" value="Unassembled WGS sequence"/>
</dbReference>
<evidence type="ECO:0000313" key="1">
    <source>
        <dbReference type="EMBL" id="KAK3066577.1"/>
    </source>
</evidence>
<gene>
    <name evidence="1" type="ORF">LTS18_001628</name>
</gene>
<feature type="non-terminal residue" evidence="1">
    <location>
        <position position="1"/>
    </location>
</feature>
<protein>
    <submittedName>
        <fullName evidence="1">Uncharacterized protein</fullName>
    </submittedName>
</protein>
<keyword evidence="2" id="KW-1185">Reference proteome</keyword>
<comment type="caution">
    <text evidence="1">The sequence shown here is derived from an EMBL/GenBank/DDBJ whole genome shotgun (WGS) entry which is preliminary data.</text>
</comment>
<dbReference type="EMBL" id="JAWDJW010005792">
    <property type="protein sequence ID" value="KAK3066577.1"/>
    <property type="molecule type" value="Genomic_DNA"/>
</dbReference>
<accession>A0ACC3DEM3</accession>